<dbReference type="Gene3D" id="3.40.1190.20">
    <property type="match status" value="1"/>
</dbReference>
<feature type="domain" description="Pyridoxamine kinase/Phosphomethylpyrimidine kinase" evidence="3">
    <location>
        <begin position="12"/>
        <end position="243"/>
    </location>
</feature>
<evidence type="ECO:0000256" key="1">
    <source>
        <dbReference type="ARBA" id="ARBA00004948"/>
    </source>
</evidence>
<accession>A0AA37SLX3</accession>
<dbReference type="GO" id="GO:0005829">
    <property type="term" value="C:cytosol"/>
    <property type="evidence" value="ECO:0007669"/>
    <property type="project" value="TreeGrafter"/>
</dbReference>
<evidence type="ECO:0000313" key="5">
    <source>
        <dbReference type="Proteomes" id="UP001156708"/>
    </source>
</evidence>
<dbReference type="Pfam" id="PF08543">
    <property type="entry name" value="Phos_pyr_kin"/>
    <property type="match status" value="1"/>
</dbReference>
<dbReference type="AlphaFoldDB" id="A0AA37SLX3"/>
<evidence type="ECO:0000256" key="2">
    <source>
        <dbReference type="ARBA" id="ARBA00012135"/>
    </source>
</evidence>
<dbReference type="Proteomes" id="UP001156708">
    <property type="component" value="Unassembled WGS sequence"/>
</dbReference>
<dbReference type="InterPro" id="IPR013749">
    <property type="entry name" value="PM/HMP-P_kinase-1"/>
</dbReference>
<dbReference type="CDD" id="cd01169">
    <property type="entry name" value="HMPP_kinase"/>
    <property type="match status" value="1"/>
</dbReference>
<keyword evidence="5" id="KW-1185">Reference proteome</keyword>
<dbReference type="PANTHER" id="PTHR20858">
    <property type="entry name" value="PHOSPHOMETHYLPYRIMIDINE KINASE"/>
    <property type="match status" value="1"/>
</dbReference>
<keyword evidence="4" id="KW-0418">Kinase</keyword>
<evidence type="ECO:0000313" key="4">
    <source>
        <dbReference type="EMBL" id="GLQ85694.1"/>
    </source>
</evidence>
<dbReference type="PANTHER" id="PTHR20858:SF17">
    <property type="entry name" value="HYDROXYMETHYLPYRIMIDINE_PHOSPHOMETHYLPYRIMIDINE KINASE THI20-RELATED"/>
    <property type="match status" value="1"/>
</dbReference>
<name>A0AA37SLX3_9PROT</name>
<dbReference type="InterPro" id="IPR004399">
    <property type="entry name" value="HMP/HMP-P_kinase_dom"/>
</dbReference>
<dbReference type="EMBL" id="BSNZ01000022">
    <property type="protein sequence ID" value="GLQ85694.1"/>
    <property type="molecule type" value="Genomic_DNA"/>
</dbReference>
<sequence length="270" mass="29186">MTRPVLLIGGMDSSGGAGLARDLLAVHEAGLTARIAITAVTVQTDRRVQAVSPVSPEMLAAQIEAALEEDIGAVKIGVLCNKKLIQVIADRLPDVPIILDPVVCSSSGHNFLKEDDIKTIIDLILPRVTVLTPNIPELKILNLSLQSNPTFENIDAIEAFLALGCQSILVKGGHDSHPEFSTDILYRTGLPTLYFGSPRYQFDLRGTGCQLASSIAAALSQGYSLLSAIARARCGINERFQREQDNRKYMGFDLQNQEGSKNPLLLRPAL</sequence>
<dbReference type="EC" id="2.7.1.49" evidence="2"/>
<organism evidence="4 5">
    <name type="scientific">Gluconobacter sphaericus NBRC 12467</name>
    <dbReference type="NCBI Taxonomy" id="1307951"/>
    <lineage>
        <taxon>Bacteria</taxon>
        <taxon>Pseudomonadati</taxon>
        <taxon>Pseudomonadota</taxon>
        <taxon>Alphaproteobacteria</taxon>
        <taxon>Acetobacterales</taxon>
        <taxon>Acetobacteraceae</taxon>
        <taxon>Gluconobacter</taxon>
    </lineage>
</organism>
<proteinExistence type="predicted"/>
<dbReference type="RefSeq" id="WP_141353714.1">
    <property type="nucleotide sequence ID" value="NZ_BARA01000082.1"/>
</dbReference>
<comment type="caution">
    <text evidence="4">The sequence shown here is derived from an EMBL/GenBank/DDBJ whole genome shotgun (WGS) entry which is preliminary data.</text>
</comment>
<reference evidence="5" key="1">
    <citation type="journal article" date="2019" name="Int. J. Syst. Evol. Microbiol.">
        <title>The Global Catalogue of Microorganisms (GCM) 10K type strain sequencing project: providing services to taxonomists for standard genome sequencing and annotation.</title>
        <authorList>
            <consortium name="The Broad Institute Genomics Platform"/>
            <consortium name="The Broad Institute Genome Sequencing Center for Infectious Disease"/>
            <person name="Wu L."/>
            <person name="Ma J."/>
        </authorList>
    </citation>
    <scope>NUCLEOTIDE SEQUENCE [LARGE SCALE GENOMIC DNA]</scope>
    <source>
        <strain evidence="5">NBRC 12467</strain>
    </source>
</reference>
<dbReference type="GO" id="GO:0008902">
    <property type="term" value="F:hydroxymethylpyrimidine kinase activity"/>
    <property type="evidence" value="ECO:0007669"/>
    <property type="project" value="UniProtKB-EC"/>
</dbReference>
<dbReference type="SUPFAM" id="SSF53613">
    <property type="entry name" value="Ribokinase-like"/>
    <property type="match status" value="1"/>
</dbReference>
<protein>
    <recommendedName>
        <fullName evidence="2">hydroxymethylpyrimidine kinase</fullName>
        <ecNumber evidence="2">2.7.1.49</ecNumber>
    </recommendedName>
</protein>
<gene>
    <name evidence="4" type="ORF">GCM10007872_26040</name>
</gene>
<dbReference type="GO" id="GO:0008972">
    <property type="term" value="F:phosphomethylpyrimidine kinase activity"/>
    <property type="evidence" value="ECO:0007669"/>
    <property type="project" value="InterPro"/>
</dbReference>
<dbReference type="GO" id="GO:0009228">
    <property type="term" value="P:thiamine biosynthetic process"/>
    <property type="evidence" value="ECO:0007669"/>
    <property type="project" value="InterPro"/>
</dbReference>
<keyword evidence="4" id="KW-0808">Transferase</keyword>
<comment type="pathway">
    <text evidence="1">Cofactor biosynthesis; thiamine diphosphate biosynthesis.</text>
</comment>
<evidence type="ECO:0000259" key="3">
    <source>
        <dbReference type="Pfam" id="PF08543"/>
    </source>
</evidence>
<dbReference type="InterPro" id="IPR029056">
    <property type="entry name" value="Ribokinase-like"/>
</dbReference>